<dbReference type="Gene3D" id="3.40.1190.20">
    <property type="match status" value="1"/>
</dbReference>
<evidence type="ECO:0000259" key="6">
    <source>
        <dbReference type="Pfam" id="PF08543"/>
    </source>
</evidence>
<dbReference type="GO" id="GO:0005524">
    <property type="term" value="F:ATP binding"/>
    <property type="evidence" value="ECO:0007669"/>
    <property type="project" value="UniProtKB-KW"/>
</dbReference>
<dbReference type="EC" id="2.7.1.35" evidence="1"/>
<evidence type="ECO:0000313" key="7">
    <source>
        <dbReference type="EMBL" id="TDG76633.1"/>
    </source>
</evidence>
<dbReference type="InterPro" id="IPR013749">
    <property type="entry name" value="PM/HMP-P_kinase-1"/>
</dbReference>
<evidence type="ECO:0000256" key="4">
    <source>
        <dbReference type="ARBA" id="ARBA00022777"/>
    </source>
</evidence>
<dbReference type="SUPFAM" id="SSF53613">
    <property type="entry name" value="Ribokinase-like"/>
    <property type="match status" value="1"/>
</dbReference>
<protein>
    <recommendedName>
        <fullName evidence="1">pyridoxal kinase</fullName>
        <ecNumber evidence="1">2.7.1.35</ecNumber>
    </recommendedName>
</protein>
<dbReference type="PANTHER" id="PTHR10534">
    <property type="entry name" value="PYRIDOXAL KINASE"/>
    <property type="match status" value="1"/>
</dbReference>
<proteinExistence type="predicted"/>
<feature type="domain" description="Pyridoxamine kinase/Phosphomethylpyrimidine kinase" evidence="6">
    <location>
        <begin position="71"/>
        <end position="256"/>
    </location>
</feature>
<evidence type="ECO:0000256" key="2">
    <source>
        <dbReference type="ARBA" id="ARBA00022679"/>
    </source>
</evidence>
<comment type="caution">
    <text evidence="7">The sequence shown here is derived from an EMBL/GenBank/DDBJ whole genome shotgun (WGS) entry which is preliminary data.</text>
</comment>
<dbReference type="PANTHER" id="PTHR10534:SF2">
    <property type="entry name" value="PYRIDOXAL KINASE"/>
    <property type="match status" value="1"/>
</dbReference>
<sequence>MQTGQFLTIQDLSAATAISLNVAVPVYASLGISTSVLPTALLSTQTEAFGKPAAIDLKDWVARTVAHWDRASMTFSGIAVGYVGTPALVDMVDQFIQQSAVSTVTIDPVMGDHGKLYEGFDQSYVTKMKTLIKQADVLTPNWTEAQLLVGDDPQPEMSESRVRDVLARLTGQLNDKSLVVITGIQRNSVLEVWWKTAGEAILHVENPLLDQHFYGAGDLFTAILSGLIELSWDADAAVKKTSELLAVAIEETMHSNRELRFGMALHNVIHELSKLDDRF</sequence>
<dbReference type="InterPro" id="IPR004625">
    <property type="entry name" value="PyrdxlKinase"/>
</dbReference>
<dbReference type="RefSeq" id="WP_010619324.1">
    <property type="nucleotide sequence ID" value="NZ_PUFO01000060.1"/>
</dbReference>
<keyword evidence="3" id="KW-0547">Nucleotide-binding</keyword>
<name>A0A4R5NMV8_9LACO</name>
<dbReference type="OrthoDB" id="9800808at2"/>
<dbReference type="GO" id="GO:0005829">
    <property type="term" value="C:cytosol"/>
    <property type="evidence" value="ECO:0007669"/>
    <property type="project" value="TreeGrafter"/>
</dbReference>
<dbReference type="Proteomes" id="UP000294854">
    <property type="component" value="Unassembled WGS sequence"/>
</dbReference>
<dbReference type="Pfam" id="PF08543">
    <property type="entry name" value="Phos_pyr_kin"/>
    <property type="match status" value="1"/>
</dbReference>
<evidence type="ECO:0000256" key="3">
    <source>
        <dbReference type="ARBA" id="ARBA00022741"/>
    </source>
</evidence>
<keyword evidence="2" id="KW-0808">Transferase</keyword>
<gene>
    <name evidence="7" type="ORF">C5L31_000186</name>
</gene>
<keyword evidence="4" id="KW-0418">Kinase</keyword>
<dbReference type="GO" id="GO:0008478">
    <property type="term" value="F:pyridoxal kinase activity"/>
    <property type="evidence" value="ECO:0007669"/>
    <property type="project" value="UniProtKB-EC"/>
</dbReference>
<dbReference type="AlphaFoldDB" id="A0A4R5NMV8"/>
<evidence type="ECO:0000256" key="5">
    <source>
        <dbReference type="ARBA" id="ARBA00022840"/>
    </source>
</evidence>
<dbReference type="InterPro" id="IPR029056">
    <property type="entry name" value="Ribokinase-like"/>
</dbReference>
<dbReference type="GO" id="GO:0009443">
    <property type="term" value="P:pyridoxal 5'-phosphate salvage"/>
    <property type="evidence" value="ECO:0007669"/>
    <property type="project" value="InterPro"/>
</dbReference>
<keyword evidence="5" id="KW-0067">ATP-binding</keyword>
<keyword evidence="8" id="KW-1185">Reference proteome</keyword>
<evidence type="ECO:0000313" key="8">
    <source>
        <dbReference type="Proteomes" id="UP000294854"/>
    </source>
</evidence>
<reference evidence="7 8" key="1">
    <citation type="journal article" date="2019" name="Appl. Microbiol. Biotechnol.">
        <title>Uncovering carbohydrate metabolism through a genotype-phenotype association study of 56 lactic acid bacteria genomes.</title>
        <authorList>
            <person name="Buron-Moles G."/>
            <person name="Chailyan A."/>
            <person name="Dolejs I."/>
            <person name="Forster J."/>
            <person name="Miks M.H."/>
        </authorList>
    </citation>
    <scope>NUCLEOTIDE SEQUENCE [LARGE SCALE GENOMIC DNA]</scope>
    <source>
        <strain evidence="7 8">ATCC 49373</strain>
    </source>
</reference>
<dbReference type="STRING" id="1122149.FD44_GL001041"/>
<evidence type="ECO:0000256" key="1">
    <source>
        <dbReference type="ARBA" id="ARBA00012104"/>
    </source>
</evidence>
<organism evidence="7 8">
    <name type="scientific">Secundilactobacillus malefermentans</name>
    <dbReference type="NCBI Taxonomy" id="176292"/>
    <lineage>
        <taxon>Bacteria</taxon>
        <taxon>Bacillati</taxon>
        <taxon>Bacillota</taxon>
        <taxon>Bacilli</taxon>
        <taxon>Lactobacillales</taxon>
        <taxon>Lactobacillaceae</taxon>
        <taxon>Secundilactobacillus</taxon>
    </lineage>
</organism>
<dbReference type="EMBL" id="PUFO01000060">
    <property type="protein sequence ID" value="TDG76633.1"/>
    <property type="molecule type" value="Genomic_DNA"/>
</dbReference>
<accession>A0A4R5NMV8</accession>